<evidence type="ECO:0000259" key="2">
    <source>
        <dbReference type="SMART" id="SM00834"/>
    </source>
</evidence>
<dbReference type="Pfam" id="PF09723">
    <property type="entry name" value="Zn_ribbon_8"/>
    <property type="match status" value="1"/>
</dbReference>
<dbReference type="Proteomes" id="UP000009173">
    <property type="component" value="Chromosome"/>
</dbReference>
<dbReference type="NCBIfam" id="TIGR02605">
    <property type="entry name" value="CxxC_CxxC_SSSS"/>
    <property type="match status" value="1"/>
</dbReference>
<dbReference type="SMART" id="SM00834">
    <property type="entry name" value="CxxC_CXXC_SSSS"/>
    <property type="match status" value="1"/>
</dbReference>
<gene>
    <name evidence="3" type="ordered locus">Dvul_1995</name>
</gene>
<dbReference type="InterPro" id="IPR013429">
    <property type="entry name" value="Regulatory_FmdB_Zinc_ribbon"/>
</dbReference>
<protein>
    <submittedName>
        <fullName evidence="3">Putative regulatory protein, FmdB family</fullName>
    </submittedName>
</protein>
<evidence type="ECO:0000256" key="1">
    <source>
        <dbReference type="SAM" id="MobiDB-lite"/>
    </source>
</evidence>
<evidence type="ECO:0000313" key="3">
    <source>
        <dbReference type="EMBL" id="ABM29011.1"/>
    </source>
</evidence>
<accession>A0A0H3A9J6</accession>
<organism evidence="3 4">
    <name type="scientific">Nitratidesulfovibrio vulgaris (strain DP4)</name>
    <name type="common">Desulfovibrio vulgaris</name>
    <dbReference type="NCBI Taxonomy" id="391774"/>
    <lineage>
        <taxon>Bacteria</taxon>
        <taxon>Pseudomonadati</taxon>
        <taxon>Thermodesulfobacteriota</taxon>
        <taxon>Desulfovibrionia</taxon>
        <taxon>Desulfovibrionales</taxon>
        <taxon>Desulfovibrionaceae</taxon>
        <taxon>Nitratidesulfovibrio</taxon>
    </lineage>
</organism>
<dbReference type="EMBL" id="CP000527">
    <property type="protein sequence ID" value="ABM29011.1"/>
    <property type="molecule type" value="Genomic_DNA"/>
</dbReference>
<proteinExistence type="predicted"/>
<dbReference type="KEGG" id="dvl:Dvul_1995"/>
<dbReference type="AlphaFoldDB" id="A0A0H3A9J6"/>
<feature type="region of interest" description="Disordered" evidence="1">
    <location>
        <begin position="38"/>
        <end position="83"/>
    </location>
</feature>
<reference evidence="4" key="1">
    <citation type="journal article" date="2009" name="Environ. Microbiol.">
        <title>Contribution of mobile genetic elements to Desulfovibrio vulgaris genome plasticity.</title>
        <authorList>
            <person name="Walker C.B."/>
            <person name="Stolyar S."/>
            <person name="Chivian D."/>
            <person name="Pinel N."/>
            <person name="Gabster J.A."/>
            <person name="Dehal P.S."/>
            <person name="He Z."/>
            <person name="Yang Z.K."/>
            <person name="Yen H.C."/>
            <person name="Zhou J."/>
            <person name="Wall J.D."/>
            <person name="Hazen T.C."/>
            <person name="Arkin A.P."/>
            <person name="Stahl D.A."/>
        </authorList>
    </citation>
    <scope>NUCLEOTIDE SEQUENCE [LARGE SCALE GENOMIC DNA]</scope>
    <source>
        <strain evidence="4">DP4</strain>
    </source>
</reference>
<feature type="compositionally biased region" description="Gly residues" evidence="1">
    <location>
        <begin position="64"/>
        <end position="83"/>
    </location>
</feature>
<dbReference type="HOGENOM" id="CLU_136025_4_0_7"/>
<sequence>MPMFEYHCNACGKDFEEIAGSEATVPCPSCGSDDTARQMSAPSLKTGAPPFKVGPVRPMPPSRPGGGCPGGSCGGCGGSTTLG</sequence>
<evidence type="ECO:0000313" key="4">
    <source>
        <dbReference type="Proteomes" id="UP000009173"/>
    </source>
</evidence>
<dbReference type="RefSeq" id="WP_011792597.1">
    <property type="nucleotide sequence ID" value="NC_008751.1"/>
</dbReference>
<name>A0A0H3A9J6_NITV4</name>
<dbReference type="Gene3D" id="2.20.28.30">
    <property type="entry name" value="RNA polymerase ii, chain L"/>
    <property type="match status" value="1"/>
</dbReference>
<feature type="domain" description="Putative regulatory protein FmdB zinc ribbon" evidence="2">
    <location>
        <begin position="1"/>
        <end position="40"/>
    </location>
</feature>